<dbReference type="Gene3D" id="3.40.50.720">
    <property type="entry name" value="NAD(P)-binding Rossmann-like Domain"/>
    <property type="match status" value="1"/>
</dbReference>
<dbReference type="GO" id="GO:0005524">
    <property type="term" value="F:ATP binding"/>
    <property type="evidence" value="ECO:0007669"/>
    <property type="project" value="UniProtKB-UniRule"/>
</dbReference>
<dbReference type="Pfam" id="PF13607">
    <property type="entry name" value="Succ_CoA_lig"/>
    <property type="match status" value="1"/>
</dbReference>
<dbReference type="Pfam" id="PF19045">
    <property type="entry name" value="Ligase_CoA_2"/>
    <property type="match status" value="1"/>
</dbReference>
<evidence type="ECO:0000256" key="1">
    <source>
        <dbReference type="ARBA" id="ARBA00022598"/>
    </source>
</evidence>
<dbReference type="InterPro" id="IPR011761">
    <property type="entry name" value="ATP-grasp"/>
</dbReference>
<reference evidence="7 8" key="1">
    <citation type="journal article" date="2015" name="Sci. Rep.">
        <title>Unraveling adaptation of Pontibacter korlensis to radiation and infertility in desert through complete genome and comparative transcriptomic analysis.</title>
        <authorList>
            <person name="Dai J."/>
            <person name="Dai W."/>
            <person name="Qiu C."/>
            <person name="Yang Z."/>
            <person name="Zhang Y."/>
            <person name="Zhou M."/>
            <person name="Zhang L."/>
            <person name="Fang C."/>
            <person name="Gao Q."/>
            <person name="Yang Q."/>
            <person name="Li X."/>
            <person name="Wang Z."/>
            <person name="Wang Z."/>
            <person name="Jia Z."/>
            <person name="Chen X."/>
        </authorList>
    </citation>
    <scope>NUCLEOTIDE SEQUENCE [LARGE SCALE GENOMIC DNA]</scope>
    <source>
        <strain evidence="7 8">X14-1T</strain>
    </source>
</reference>
<evidence type="ECO:0000313" key="8">
    <source>
        <dbReference type="Proteomes" id="UP000033109"/>
    </source>
</evidence>
<accession>A0A0E3ZIY6</accession>
<keyword evidence="1" id="KW-0436">Ligase</keyword>
<dbReference type="SUPFAM" id="SSF51735">
    <property type="entry name" value="NAD(P)-binding Rossmann-fold domains"/>
    <property type="match status" value="1"/>
</dbReference>
<dbReference type="HOGENOM" id="CLU_007415_3_1_10"/>
<dbReference type="InterPro" id="IPR043938">
    <property type="entry name" value="Ligase_CoA_dom"/>
</dbReference>
<evidence type="ECO:0000256" key="2">
    <source>
        <dbReference type="ARBA" id="ARBA00022741"/>
    </source>
</evidence>
<evidence type="ECO:0000256" key="3">
    <source>
        <dbReference type="ARBA" id="ARBA00022840"/>
    </source>
</evidence>
<dbReference type="FunFam" id="3.30.1490.20:FF:000020">
    <property type="entry name" value="Protein lysine acetyltransferase"/>
    <property type="match status" value="1"/>
</dbReference>
<dbReference type="RefSeq" id="WP_046313671.1">
    <property type="nucleotide sequence ID" value="NZ_CBCSCY010000042.1"/>
</dbReference>
<dbReference type="InterPro" id="IPR036291">
    <property type="entry name" value="NAD(P)-bd_dom_sf"/>
</dbReference>
<keyword evidence="2 5" id="KW-0547">Nucleotide-binding</keyword>
<evidence type="ECO:0000259" key="6">
    <source>
        <dbReference type="PROSITE" id="PS50975"/>
    </source>
</evidence>
<keyword evidence="8" id="KW-1185">Reference proteome</keyword>
<keyword evidence="3 5" id="KW-0067">ATP-binding</keyword>
<dbReference type="SUPFAM" id="SSF56059">
    <property type="entry name" value="Glutathione synthetase ATP-binding domain-like"/>
    <property type="match status" value="1"/>
</dbReference>
<dbReference type="Gene3D" id="3.30.1490.20">
    <property type="entry name" value="ATP-grasp fold, A domain"/>
    <property type="match status" value="1"/>
</dbReference>
<protein>
    <recommendedName>
        <fullName evidence="6">ATP-grasp domain-containing protein</fullName>
    </recommendedName>
</protein>
<dbReference type="Gene3D" id="3.40.50.261">
    <property type="entry name" value="Succinyl-CoA synthetase domains"/>
    <property type="match status" value="2"/>
</dbReference>
<dbReference type="GO" id="GO:0046872">
    <property type="term" value="F:metal ion binding"/>
    <property type="evidence" value="ECO:0007669"/>
    <property type="project" value="InterPro"/>
</dbReference>
<feature type="domain" description="ATP-grasp" evidence="6">
    <location>
        <begin position="499"/>
        <end position="535"/>
    </location>
</feature>
<gene>
    <name evidence="7" type="ORF">PKOR_22560</name>
</gene>
<dbReference type="OrthoDB" id="9807426at2"/>
<dbReference type="SMART" id="SM00881">
    <property type="entry name" value="CoA_binding"/>
    <property type="match status" value="1"/>
</dbReference>
<name>A0A0E3ZIY6_9BACT</name>
<evidence type="ECO:0000256" key="5">
    <source>
        <dbReference type="PROSITE-ProRule" id="PRU00409"/>
    </source>
</evidence>
<dbReference type="AlphaFoldDB" id="A0A0E3ZIY6"/>
<dbReference type="InterPro" id="IPR003781">
    <property type="entry name" value="CoA-bd"/>
</dbReference>
<proteinExistence type="inferred from homology"/>
<dbReference type="PANTHER" id="PTHR43334">
    <property type="entry name" value="ACETATE--COA LIGASE [ADP-FORMING]"/>
    <property type="match status" value="1"/>
</dbReference>
<dbReference type="KEGG" id="pko:PKOR_22560"/>
<dbReference type="InterPro" id="IPR032875">
    <property type="entry name" value="Succ_CoA_lig_flav_dom"/>
</dbReference>
<dbReference type="PROSITE" id="PS50975">
    <property type="entry name" value="ATP_GRASP"/>
    <property type="match status" value="1"/>
</dbReference>
<evidence type="ECO:0000313" key="7">
    <source>
        <dbReference type="EMBL" id="AKD05328.1"/>
    </source>
</evidence>
<dbReference type="EMBL" id="CP009621">
    <property type="protein sequence ID" value="AKD05328.1"/>
    <property type="molecule type" value="Genomic_DNA"/>
</dbReference>
<dbReference type="SUPFAM" id="SSF52210">
    <property type="entry name" value="Succinyl-CoA synthetase domains"/>
    <property type="match status" value="2"/>
</dbReference>
<dbReference type="InterPro" id="IPR013815">
    <property type="entry name" value="ATP_grasp_subdomain_1"/>
</dbReference>
<dbReference type="Proteomes" id="UP000033109">
    <property type="component" value="Chromosome"/>
</dbReference>
<sequence length="706" mass="77636">MIQPLKALFAPETVAVIGASRNEESVGYAILKNLLQSKYKGQLYPVNPKTDEILELKSYASVKDIPEKVELAFIAIPRDGVVQVVVECVDKGVKAVVVISAGFKEVDEAGEELEEKLAAIAREHDMALLGPNCLGVINTDEKVQLNGTFVSQTPKKGNISFISQSGAVGVYALEYADKYQIDFAKFASLGNKAVTDENDILEAYAEDEQTKVILAYLEEFSDPQRFLALATRLKAQTEPKPLVVLKAGRSQSGQRAAQSHTGALTESDEVTDHLFDQYSIIRVDNLERLFYAARLFATQQLPQGNRLCIVTNAGGPGIITADAAEKAGLKVPALSEELQEKLSQNLPRTASTANPVDLVGDASSERYRKALEALVDSDELNIILCLCTPQLMTDMEEIAQTIGQHAGKARENSKMLVAVFADFEPRSTISSILAKHRVLYYRFGHNAVEACADALKYSRITSLPQENPETYKVAKKRPEEILSKALQRDNKFLTEPEGYEILEAYGLQVSPYKVVSSKEDTKAAAKDLIFPLVAKVVSEQVVHKTDADGVVTDILNEEELLKAFDKLHENVKNKKPEASIKGILVQQMVQQGTELIVGVNYSEKYGHLLMFGVGGILVEMLHDVTFRRVPITRNDAMAMIEGIRSQKVLQGLRGKPAPDKAALANCLLRLNQLVQDFPQIKEVDLNPVFGLENSALLADARIIVRE</sequence>
<comment type="similarity">
    <text evidence="4">In the N-terminal section; belongs to the acetate CoA ligase alpha subunit family.</text>
</comment>
<dbReference type="Gene3D" id="3.30.470.20">
    <property type="entry name" value="ATP-grasp fold, B domain"/>
    <property type="match status" value="1"/>
</dbReference>
<dbReference type="InterPro" id="IPR051538">
    <property type="entry name" value="Acyl-CoA_Synth/Transferase"/>
</dbReference>
<dbReference type="Pfam" id="PF13549">
    <property type="entry name" value="ATP-grasp_5"/>
    <property type="match status" value="1"/>
</dbReference>
<organism evidence="7 8">
    <name type="scientific">Pontibacter korlensis</name>
    <dbReference type="NCBI Taxonomy" id="400092"/>
    <lineage>
        <taxon>Bacteria</taxon>
        <taxon>Pseudomonadati</taxon>
        <taxon>Bacteroidota</taxon>
        <taxon>Cytophagia</taxon>
        <taxon>Cytophagales</taxon>
        <taxon>Hymenobacteraceae</taxon>
        <taxon>Pontibacter</taxon>
    </lineage>
</organism>
<dbReference type="GO" id="GO:0043758">
    <property type="term" value="F:acetate-CoA ligase (ADP-forming) activity"/>
    <property type="evidence" value="ECO:0007669"/>
    <property type="project" value="InterPro"/>
</dbReference>
<dbReference type="PATRIC" id="fig|400092.3.peg.4955"/>
<dbReference type="Pfam" id="PF13380">
    <property type="entry name" value="CoA_binding_2"/>
    <property type="match status" value="1"/>
</dbReference>
<dbReference type="InterPro" id="IPR016102">
    <property type="entry name" value="Succinyl-CoA_synth-like"/>
</dbReference>
<evidence type="ECO:0000256" key="4">
    <source>
        <dbReference type="ARBA" id="ARBA00060888"/>
    </source>
</evidence>
<dbReference type="PANTHER" id="PTHR43334:SF2">
    <property type="entry name" value="ACETATE--COA LIGASE [ADP-FORMING]"/>
    <property type="match status" value="1"/>
</dbReference>
<dbReference type="STRING" id="400092.PKOR_22560"/>